<reference evidence="2 3" key="1">
    <citation type="submission" date="2011-02" db="EMBL/GenBank/DDBJ databases">
        <title>The Genome Sequence of Sphaeroforma arctica JP610.</title>
        <authorList>
            <consortium name="The Broad Institute Genome Sequencing Platform"/>
            <person name="Russ C."/>
            <person name="Cuomo C."/>
            <person name="Young S.K."/>
            <person name="Zeng Q."/>
            <person name="Gargeya S."/>
            <person name="Alvarado L."/>
            <person name="Berlin A."/>
            <person name="Chapman S.B."/>
            <person name="Chen Z."/>
            <person name="Freedman E."/>
            <person name="Gellesch M."/>
            <person name="Goldberg J."/>
            <person name="Griggs A."/>
            <person name="Gujja S."/>
            <person name="Heilman E."/>
            <person name="Heiman D."/>
            <person name="Howarth C."/>
            <person name="Mehta T."/>
            <person name="Neiman D."/>
            <person name="Pearson M."/>
            <person name="Roberts A."/>
            <person name="Saif S."/>
            <person name="Shea T."/>
            <person name="Shenoy N."/>
            <person name="Sisk P."/>
            <person name="Stolte C."/>
            <person name="Sykes S."/>
            <person name="White J."/>
            <person name="Yandava C."/>
            <person name="Burger G."/>
            <person name="Gray M.W."/>
            <person name="Holland P.W.H."/>
            <person name="King N."/>
            <person name="Lang F.B.F."/>
            <person name="Roger A.J."/>
            <person name="Ruiz-Trillo I."/>
            <person name="Haas B."/>
            <person name="Nusbaum C."/>
            <person name="Birren B."/>
        </authorList>
    </citation>
    <scope>NUCLEOTIDE SEQUENCE [LARGE SCALE GENOMIC DNA]</scope>
    <source>
        <strain evidence="2 3">JP610</strain>
    </source>
</reference>
<dbReference type="Pfam" id="PF23704">
    <property type="entry name" value="WHD_GTF3C1_N"/>
    <property type="match status" value="1"/>
</dbReference>
<dbReference type="EMBL" id="KQ241755">
    <property type="protein sequence ID" value="KNC84570.1"/>
    <property type="molecule type" value="Genomic_DNA"/>
</dbReference>
<proteinExistence type="predicted"/>
<protein>
    <recommendedName>
        <fullName evidence="1">General transcription factor 3C polypeptide 1 winged-helix domain-containing protein</fullName>
    </recommendedName>
</protein>
<dbReference type="RefSeq" id="XP_014158472.1">
    <property type="nucleotide sequence ID" value="XM_014302997.1"/>
</dbReference>
<evidence type="ECO:0000313" key="2">
    <source>
        <dbReference type="EMBL" id="KNC84570.1"/>
    </source>
</evidence>
<evidence type="ECO:0000259" key="1">
    <source>
        <dbReference type="Pfam" id="PF23704"/>
    </source>
</evidence>
<name>A0A0L0G6D5_9EUKA</name>
<evidence type="ECO:0000313" key="3">
    <source>
        <dbReference type="Proteomes" id="UP000054560"/>
    </source>
</evidence>
<dbReference type="AlphaFoldDB" id="A0A0L0G6D5"/>
<accession>A0A0L0G6D5</accession>
<gene>
    <name evidence="2" type="ORF">SARC_03213</name>
</gene>
<dbReference type="GeneID" id="25903717"/>
<sequence>MDKLIQRVLEEVSLEGREGCTFENLCIELDKVGCQGWTPLSGDTKVYLLNLLVTENPGGHLAFFKKSDKPGTLPTAKYLVKEKGFVYYPISDVDNAEGSLYDVNRTLLTSQEWALSNLTICSIPIPINLT</sequence>
<organism evidence="2 3">
    <name type="scientific">Sphaeroforma arctica JP610</name>
    <dbReference type="NCBI Taxonomy" id="667725"/>
    <lineage>
        <taxon>Eukaryota</taxon>
        <taxon>Ichthyosporea</taxon>
        <taxon>Ichthyophonida</taxon>
        <taxon>Sphaeroforma</taxon>
    </lineage>
</organism>
<dbReference type="Proteomes" id="UP000054560">
    <property type="component" value="Unassembled WGS sequence"/>
</dbReference>
<dbReference type="InterPro" id="IPR056428">
    <property type="entry name" value="WH_GTF3C1"/>
</dbReference>
<feature type="domain" description="General transcription factor 3C polypeptide 1 winged-helix" evidence="1">
    <location>
        <begin position="1"/>
        <end position="54"/>
    </location>
</feature>
<keyword evidence="3" id="KW-1185">Reference proteome</keyword>